<evidence type="ECO:0000256" key="1">
    <source>
        <dbReference type="SAM" id="MobiDB-lite"/>
    </source>
</evidence>
<feature type="transmembrane region" description="Helical" evidence="2">
    <location>
        <begin position="210"/>
        <end position="234"/>
    </location>
</feature>
<feature type="transmembrane region" description="Helical" evidence="2">
    <location>
        <begin position="316"/>
        <end position="339"/>
    </location>
</feature>
<feature type="compositionally biased region" description="Low complexity" evidence="1">
    <location>
        <begin position="586"/>
        <end position="599"/>
    </location>
</feature>
<feature type="transmembrane region" description="Helical" evidence="2">
    <location>
        <begin position="427"/>
        <end position="448"/>
    </location>
</feature>
<protein>
    <submittedName>
        <fullName evidence="3">Uncharacterized protein</fullName>
    </submittedName>
</protein>
<reference evidence="3 4" key="1">
    <citation type="journal article" date="2018" name="J. Allergy Clin. Immunol.">
        <title>High-quality assembly of Dermatophagoides pteronyssinus genome and transcriptome reveals a wide range of novel allergens.</title>
        <authorList>
            <person name="Liu X.Y."/>
            <person name="Yang K.Y."/>
            <person name="Wang M.Q."/>
            <person name="Kwok J.S."/>
            <person name="Zeng X."/>
            <person name="Yang Z."/>
            <person name="Xiao X.J."/>
            <person name="Lau C.P."/>
            <person name="Li Y."/>
            <person name="Huang Z.M."/>
            <person name="Ba J.G."/>
            <person name="Yim A.K."/>
            <person name="Ouyang C.Y."/>
            <person name="Ngai S.M."/>
            <person name="Chan T.F."/>
            <person name="Leung E.L."/>
            <person name="Liu L."/>
            <person name="Liu Z.G."/>
            <person name="Tsui S.K."/>
        </authorList>
    </citation>
    <scope>NUCLEOTIDE SEQUENCE [LARGE SCALE GENOMIC DNA]</scope>
    <source>
        <strain evidence="3">Derp</strain>
    </source>
</reference>
<feature type="transmembrane region" description="Helical" evidence="2">
    <location>
        <begin position="158"/>
        <end position="178"/>
    </location>
</feature>
<keyword evidence="4" id="KW-1185">Reference proteome</keyword>
<feature type="region of interest" description="Disordered" evidence="1">
    <location>
        <begin position="586"/>
        <end position="620"/>
    </location>
</feature>
<evidence type="ECO:0000313" key="4">
    <source>
        <dbReference type="Proteomes" id="UP000887458"/>
    </source>
</evidence>
<feature type="transmembrane region" description="Helical" evidence="2">
    <location>
        <begin position="184"/>
        <end position="203"/>
    </location>
</feature>
<name>A0ABQ8JER4_DERPT</name>
<evidence type="ECO:0000256" key="2">
    <source>
        <dbReference type="SAM" id="Phobius"/>
    </source>
</evidence>
<reference evidence="3 4" key="2">
    <citation type="journal article" date="2022" name="Mol. Biol. Evol.">
        <title>Comparative Genomics Reveals Insights into the Divergent Evolution of Astigmatic Mites and Household Pest Adaptations.</title>
        <authorList>
            <person name="Xiong Q."/>
            <person name="Wan A.T."/>
            <person name="Liu X."/>
            <person name="Fung C.S."/>
            <person name="Xiao X."/>
            <person name="Malainual N."/>
            <person name="Hou J."/>
            <person name="Wang L."/>
            <person name="Wang M."/>
            <person name="Yang K.Y."/>
            <person name="Cui Y."/>
            <person name="Leung E.L."/>
            <person name="Nong W."/>
            <person name="Shin S.K."/>
            <person name="Au S.W."/>
            <person name="Jeong K.Y."/>
            <person name="Chew F.T."/>
            <person name="Hui J.H."/>
            <person name="Leung T.F."/>
            <person name="Tungtrongchitr A."/>
            <person name="Zhong N."/>
            <person name="Liu Z."/>
            <person name="Tsui S.K."/>
        </authorList>
    </citation>
    <scope>NUCLEOTIDE SEQUENCE [LARGE SCALE GENOMIC DNA]</scope>
    <source>
        <strain evidence="3">Derp</strain>
    </source>
</reference>
<evidence type="ECO:0000313" key="3">
    <source>
        <dbReference type="EMBL" id="KAH9420917.1"/>
    </source>
</evidence>
<keyword evidence="2" id="KW-0812">Transmembrane</keyword>
<dbReference type="EMBL" id="NJHN03000047">
    <property type="protein sequence ID" value="KAH9420917.1"/>
    <property type="molecule type" value="Genomic_DNA"/>
</dbReference>
<comment type="caution">
    <text evidence="3">The sequence shown here is derived from an EMBL/GenBank/DDBJ whole genome shotgun (WGS) entry which is preliminary data.</text>
</comment>
<feature type="transmembrane region" description="Helical" evidence="2">
    <location>
        <begin position="279"/>
        <end position="304"/>
    </location>
</feature>
<feature type="transmembrane region" description="Helical" evidence="2">
    <location>
        <begin position="78"/>
        <end position="98"/>
    </location>
</feature>
<feature type="transmembrane region" description="Helical" evidence="2">
    <location>
        <begin position="32"/>
        <end position="53"/>
    </location>
</feature>
<feature type="compositionally biased region" description="Low complexity" evidence="1">
    <location>
        <begin position="467"/>
        <end position="494"/>
    </location>
</feature>
<feature type="region of interest" description="Disordered" evidence="1">
    <location>
        <begin position="464"/>
        <end position="494"/>
    </location>
</feature>
<feature type="compositionally biased region" description="Polar residues" evidence="1">
    <location>
        <begin position="606"/>
        <end position="620"/>
    </location>
</feature>
<keyword evidence="2" id="KW-1133">Transmembrane helix</keyword>
<proteinExistence type="predicted"/>
<gene>
    <name evidence="3" type="ORF">DERP_001351</name>
</gene>
<keyword evidence="2" id="KW-0472">Membrane</keyword>
<dbReference type="Proteomes" id="UP000887458">
    <property type="component" value="Unassembled WGS sequence"/>
</dbReference>
<feature type="transmembrane region" description="Helical" evidence="2">
    <location>
        <begin position="396"/>
        <end position="415"/>
    </location>
</feature>
<sequence>MPTIVRSGNYFREFCNRFVQIHIEHDKRTRRYIQYIISFIGMLTLEMLILYMFDVSDETRILMFNITYMVGMQPVSNLFFAFCGLWIGYIYRIVYLIYPTKIWPIMSSIYIQRSSQFFLWQWMGPHHYGLMEENNGLIDCAHYVVDKADRFVRLWKHALIIVDLVIIYINLSAVGIVATSSAKFYFDGPLNIIKLLRITLFLVNCWKISAFAYFMFKILSIVNVLLVLFTYITFIKFNQIKLMMADWGGRYRYRHSRLLWRSLIEHSRLFILVCQMNRIYLPILVATILATMPSSIYLIGTLMLQSQDRPFIQKLCIFFIILQQWIGLFGCHIICAMYTKKIHKSGPPDLLAANSRIKFHSLRMQFKVSHYIEKFHTQNRYGLTYAKFGLIDMKAFIRHSFLYLKFLSLGLRLIRQMTSYSHPMAKSISITISILIVALFIAQSMAMVTNSRIEKSSSLAQLKQNPTSGLSSSTNSQSLSGKPSGSSTNSANIINNSPSQSSGALLKPLMSTFLSTTSAGGVPNPYPFRTMIGNLMFRLRQHKTQMLLIPSVIRIVYQYRRPIVDGLSSAYQSLVAESPALASSASAAGSSGARISGSSDTEDSEPNNNNGGQESDPMMTSSSNPYLQMLLASSSGHPAHQHQVPIYNLMAAAAYQEALQQAAAYTAAAAAVHPQPVSPLAATNPLSMTTAAFSPVAAAAAALYHPSSYAPFAFV</sequence>
<accession>A0ABQ8JER4</accession>
<organism evidence="3 4">
    <name type="scientific">Dermatophagoides pteronyssinus</name>
    <name type="common">European house dust mite</name>
    <dbReference type="NCBI Taxonomy" id="6956"/>
    <lineage>
        <taxon>Eukaryota</taxon>
        <taxon>Metazoa</taxon>
        <taxon>Ecdysozoa</taxon>
        <taxon>Arthropoda</taxon>
        <taxon>Chelicerata</taxon>
        <taxon>Arachnida</taxon>
        <taxon>Acari</taxon>
        <taxon>Acariformes</taxon>
        <taxon>Sarcoptiformes</taxon>
        <taxon>Astigmata</taxon>
        <taxon>Psoroptidia</taxon>
        <taxon>Analgoidea</taxon>
        <taxon>Pyroglyphidae</taxon>
        <taxon>Dermatophagoidinae</taxon>
        <taxon>Dermatophagoides</taxon>
    </lineage>
</organism>